<reference evidence="2 3" key="1">
    <citation type="journal article" date="2010" name="Stand. Genomic Sci.">
        <title>Complete genome sequence of Haloterrigena turkmenica type strain (4k).</title>
        <authorList>
            <person name="Saunders E."/>
            <person name="Tindall B.J."/>
            <person name="Fahnrich R."/>
            <person name="Lapidus A."/>
            <person name="Copeland A."/>
            <person name="Del Rio T.G."/>
            <person name="Lucas S."/>
            <person name="Chen F."/>
            <person name="Tice H."/>
            <person name="Cheng J.F."/>
            <person name="Han C."/>
            <person name="Detter J.C."/>
            <person name="Bruce D."/>
            <person name="Goodwin L."/>
            <person name="Chain P."/>
            <person name="Pitluck S."/>
            <person name="Pati A."/>
            <person name="Ivanova N."/>
            <person name="Mavromatis K."/>
            <person name="Chen A."/>
            <person name="Palaniappan K."/>
            <person name="Land M."/>
            <person name="Hauser L."/>
            <person name="Chang Y.J."/>
            <person name="Jeffries C.D."/>
            <person name="Brettin T."/>
            <person name="Rohde M."/>
            <person name="Goker M."/>
            <person name="Bristow J."/>
            <person name="Eisen J.A."/>
            <person name="Markowitz V."/>
            <person name="Hugenholtz P."/>
            <person name="Klenk H.P."/>
            <person name="Kyrpides N.C."/>
        </authorList>
    </citation>
    <scope>NUCLEOTIDE SEQUENCE [LARGE SCALE GENOMIC DNA]</scope>
    <source>
        <strain evidence="3">ATCC 51198 / DSM 5511 / JCM 9101 / NCIMB 13204 / VKM B-1734 / 4k</strain>
    </source>
</reference>
<name>D2S3P5_HALTV</name>
<evidence type="ECO:0000313" key="2">
    <source>
        <dbReference type="EMBL" id="ADB63992.1"/>
    </source>
</evidence>
<feature type="compositionally biased region" description="Basic and acidic residues" evidence="1">
    <location>
        <begin position="1"/>
        <end position="38"/>
    </location>
</feature>
<evidence type="ECO:0000313" key="3">
    <source>
        <dbReference type="Proteomes" id="UP000001903"/>
    </source>
</evidence>
<feature type="region of interest" description="Disordered" evidence="1">
    <location>
        <begin position="1"/>
        <end position="47"/>
    </location>
</feature>
<dbReference type="KEGG" id="htu:Htur_5105"/>
<keyword evidence="2" id="KW-0614">Plasmid</keyword>
<dbReference type="AlphaFoldDB" id="D2S3P5"/>
<dbReference type="HOGENOM" id="CLU_1922862_0_0_2"/>
<keyword evidence="3" id="KW-1185">Reference proteome</keyword>
<geneLocation type="plasmid" evidence="2 3">
    <name>pHTUR05</name>
</geneLocation>
<dbReference type="RefSeq" id="WP_012946231.1">
    <property type="nucleotide sequence ID" value="NC_013748.1"/>
</dbReference>
<dbReference type="GeneID" id="8745910"/>
<proteinExistence type="predicted"/>
<gene>
    <name evidence="2" type="ordered locus">Htur_5105</name>
</gene>
<dbReference type="EMBL" id="CP001865">
    <property type="protein sequence ID" value="ADB63992.1"/>
    <property type="molecule type" value="Genomic_DNA"/>
</dbReference>
<evidence type="ECO:0000256" key="1">
    <source>
        <dbReference type="SAM" id="MobiDB-lite"/>
    </source>
</evidence>
<sequence length="136" mass="15371">MQSKTADADKSTARNDAPDHDSGRDIELIDEQTVRRLEDEPEPDEPGCRFAAVARSLESTSVPQTSFSLPCTRVAYVDESGQYGIERQFFGHRPDWSEIPRTVVVTDTESVREIPSRHTARYESILAIYQRVLAED</sequence>
<protein>
    <submittedName>
        <fullName evidence="2">Uncharacterized protein</fullName>
    </submittedName>
</protein>
<accession>D2S3P5</accession>
<dbReference type="Proteomes" id="UP000001903">
    <property type="component" value="Plasmid pHTUR05"/>
</dbReference>
<organism evidence="2 3">
    <name type="scientific">Haloterrigena turkmenica (strain ATCC 51198 / DSM 5511 / JCM 9101 / NCIMB 13204 / VKM B-1734 / 4k)</name>
    <name type="common">Halococcus turkmenicus</name>
    <dbReference type="NCBI Taxonomy" id="543526"/>
    <lineage>
        <taxon>Archaea</taxon>
        <taxon>Methanobacteriati</taxon>
        <taxon>Methanobacteriota</taxon>
        <taxon>Stenosarchaea group</taxon>
        <taxon>Halobacteria</taxon>
        <taxon>Halobacteriales</taxon>
        <taxon>Natrialbaceae</taxon>
        <taxon>Haloterrigena</taxon>
    </lineage>
</organism>